<sequence length="360" mass="41117">MIKKINKICLILGTRPEIIKLSPIIRELQRKKHGYFIIHTNQHYSSNMDEIFFKELNLPQPKHNLNIGSGTHGDTTGRMLQSIESVLLKENPTWVIVQGDTNTVLAGALAASKLQIKIGHVEAGLRSYDRTMPEEINRILTDHMSDLLFCPTQKQANILLKEGIDKNKIKVTGNTIVDAVYQNINLIKNHFKFNHYQKENYFLLTTHRPSNVDNKKNLQSIIEAINQISQKYKVKTYFPVHPRTKKQLELFKIKLDPKFFNILEPVGYLEMLALQKNAKLIFTDSGGIQEEACILQVPSITLRENTERPETIEVGASILTGPNKQKIISATAKQLKCKRNWPNPFGTKDSSLRIMNLINK</sequence>
<dbReference type="SUPFAM" id="SSF53756">
    <property type="entry name" value="UDP-Glycosyltransferase/glycogen phosphorylase"/>
    <property type="match status" value="1"/>
</dbReference>
<dbReference type="PANTHER" id="PTHR43174:SF1">
    <property type="entry name" value="UDP-N-ACETYLGLUCOSAMINE 2-EPIMERASE"/>
    <property type="match status" value="1"/>
</dbReference>
<dbReference type="InterPro" id="IPR003331">
    <property type="entry name" value="UDP_GlcNAc_Epimerase_2_dom"/>
</dbReference>
<dbReference type="CDD" id="cd03786">
    <property type="entry name" value="GTB_UDP-GlcNAc_2-Epimerase"/>
    <property type="match status" value="1"/>
</dbReference>
<comment type="caution">
    <text evidence="3">The sequence shown here is derived from an EMBL/GenBank/DDBJ whole genome shotgun (WGS) entry which is preliminary data.</text>
</comment>
<organism evidence="3 4">
    <name type="scientific">Candidatus Shapirobacteria bacterium GW2011_GWE2_38_30</name>
    <dbReference type="NCBI Taxonomy" id="1618490"/>
    <lineage>
        <taxon>Bacteria</taxon>
        <taxon>Candidatus Shapironibacteriota</taxon>
    </lineage>
</organism>
<keyword evidence="1" id="KW-0413">Isomerase</keyword>
<dbReference type="NCBIfam" id="TIGR00236">
    <property type="entry name" value="wecB"/>
    <property type="match status" value="1"/>
</dbReference>
<evidence type="ECO:0000313" key="3">
    <source>
        <dbReference type="EMBL" id="KKQ71359.1"/>
    </source>
</evidence>
<protein>
    <submittedName>
        <fullName evidence="3">UDP-N-acetylglucosamine 2-epimerase</fullName>
    </submittedName>
</protein>
<dbReference type="InterPro" id="IPR029767">
    <property type="entry name" value="WecB-like"/>
</dbReference>
<dbReference type="Pfam" id="PF02350">
    <property type="entry name" value="Epimerase_2"/>
    <property type="match status" value="1"/>
</dbReference>
<evidence type="ECO:0000256" key="1">
    <source>
        <dbReference type="RuleBase" id="RU003513"/>
    </source>
</evidence>
<dbReference type="PANTHER" id="PTHR43174">
    <property type="entry name" value="UDP-N-ACETYLGLUCOSAMINE 2-EPIMERASE"/>
    <property type="match status" value="1"/>
</dbReference>
<comment type="similarity">
    <text evidence="1">Belongs to the UDP-N-acetylglucosamine 2-epimerase family.</text>
</comment>
<reference evidence="3 4" key="1">
    <citation type="journal article" date="2015" name="Nature">
        <title>rRNA introns, odd ribosomes, and small enigmatic genomes across a large radiation of phyla.</title>
        <authorList>
            <person name="Brown C.T."/>
            <person name="Hug L.A."/>
            <person name="Thomas B.C."/>
            <person name="Sharon I."/>
            <person name="Castelle C.J."/>
            <person name="Singh A."/>
            <person name="Wilkins M.J."/>
            <person name="Williams K.H."/>
            <person name="Banfield J.F."/>
        </authorList>
    </citation>
    <scope>NUCLEOTIDE SEQUENCE [LARGE SCALE GENOMIC DNA]</scope>
</reference>
<dbReference type="GO" id="GO:0016853">
    <property type="term" value="F:isomerase activity"/>
    <property type="evidence" value="ECO:0007669"/>
    <property type="project" value="UniProtKB-KW"/>
</dbReference>
<dbReference type="EMBL" id="LBUT01000003">
    <property type="protein sequence ID" value="KKQ71359.1"/>
    <property type="molecule type" value="Genomic_DNA"/>
</dbReference>
<dbReference type="Proteomes" id="UP000034406">
    <property type="component" value="Unassembled WGS sequence"/>
</dbReference>
<dbReference type="PATRIC" id="fig|1618490.4.peg.141"/>
<accession>A0A0G0MC70</accession>
<evidence type="ECO:0000259" key="2">
    <source>
        <dbReference type="Pfam" id="PF02350"/>
    </source>
</evidence>
<dbReference type="Gene3D" id="3.40.50.2000">
    <property type="entry name" value="Glycogen Phosphorylase B"/>
    <property type="match status" value="2"/>
</dbReference>
<feature type="domain" description="UDP-N-acetylglucosamine 2-epimerase" evidence="2">
    <location>
        <begin position="27"/>
        <end position="358"/>
    </location>
</feature>
<dbReference type="STRING" id="1618490.US90_C0003G0002"/>
<gene>
    <name evidence="3" type="ORF">US90_C0003G0002</name>
</gene>
<dbReference type="AlphaFoldDB" id="A0A0G0MC70"/>
<name>A0A0G0MC70_9BACT</name>
<proteinExistence type="inferred from homology"/>
<evidence type="ECO:0000313" key="4">
    <source>
        <dbReference type="Proteomes" id="UP000034406"/>
    </source>
</evidence>